<dbReference type="PANTHER" id="PTHR30399">
    <property type="entry name" value="UNCHARACTERIZED PROTEIN YGJP"/>
    <property type="match status" value="1"/>
</dbReference>
<dbReference type="eggNOG" id="COG1451">
    <property type="taxonomic scope" value="Bacteria"/>
</dbReference>
<dbReference type="RefSeq" id="WP_014404360.1">
    <property type="nucleotide sequence ID" value="NC_017033.1"/>
</dbReference>
<feature type="domain" description="YgjP-like metallopeptidase" evidence="1">
    <location>
        <begin position="30"/>
        <end position="238"/>
    </location>
</feature>
<dbReference type="HOGENOM" id="CLU_065947_2_1_6"/>
<reference evidence="2" key="1">
    <citation type="submission" date="2012-02" db="EMBL/GenBank/DDBJ databases">
        <title>The complete genome of Frateuria aurantia DSM 6220.</title>
        <authorList>
            <consortium name="US DOE Joint Genome Institute (JGI-PGF)"/>
            <person name="Lucas S."/>
            <person name="Copeland A."/>
            <person name="Lapidus A."/>
            <person name="Glavina del Rio T."/>
            <person name="Dalin E."/>
            <person name="Tice H."/>
            <person name="Bruce D."/>
            <person name="Goodwin L."/>
            <person name="Pitluck S."/>
            <person name="Peters L."/>
            <person name="Ovchinnikova G."/>
            <person name="Teshima H."/>
            <person name="Kyrpides N."/>
            <person name="Mavromatis K."/>
            <person name="Ivanova N."/>
            <person name="Brettin T."/>
            <person name="Detter J.C."/>
            <person name="Han C."/>
            <person name="Larimer F."/>
            <person name="Land M."/>
            <person name="Hauser L."/>
            <person name="Markowitz V."/>
            <person name="Cheng J.-F."/>
            <person name="Hugenholtz P."/>
            <person name="Woyke T."/>
            <person name="Wu D."/>
            <person name="Brambilla E."/>
            <person name="Klenk H.-P."/>
            <person name="Eisen J.A."/>
        </authorList>
    </citation>
    <scope>NUCLEOTIDE SEQUENCE</scope>
    <source>
        <strain evidence="2">DSM 6220</strain>
    </source>
</reference>
<evidence type="ECO:0000313" key="3">
    <source>
        <dbReference type="Proteomes" id="UP000005234"/>
    </source>
</evidence>
<dbReference type="OrthoDB" id="9811177at2"/>
<dbReference type="Proteomes" id="UP000005234">
    <property type="component" value="Chromosome"/>
</dbReference>
<dbReference type="GO" id="GO:0016787">
    <property type="term" value="F:hydrolase activity"/>
    <property type="evidence" value="ECO:0007669"/>
    <property type="project" value="UniProtKB-KW"/>
</dbReference>
<dbReference type="KEGG" id="fau:Fraau_3029"/>
<keyword evidence="3" id="KW-1185">Reference proteome</keyword>
<sequence>MNTLAPPRLYAMSSDGELIEVRPMPHPRSRRLRLTVSSGGARLSYPPGTRAADLQGFLAAHVDWLQAKLQELQLSAGAVADWQPGVPAEILLRGRNVPLLWESSAFPRVERREDCLWLGLPERQVQPRRVVRGLLASFFEAQLRRDVARDLGFYTARLGRAPSALQVRRLKSLWGSLDTRDRVNLDLSLAMAPTEALRYVLVHELCHLRVRNHSPRFWAEVGALLPQWREQRQWLRQHGARLKAEMERWVAVPSP</sequence>
<keyword evidence="2" id="KW-0378">Hydrolase</keyword>
<gene>
    <name evidence="2" type="ordered locus">Fraau_3029</name>
</gene>
<dbReference type="EMBL" id="CP003350">
    <property type="protein sequence ID" value="AFC87357.1"/>
    <property type="molecule type" value="Genomic_DNA"/>
</dbReference>
<proteinExistence type="predicted"/>
<dbReference type="Pfam" id="PF01863">
    <property type="entry name" value="YgjP-like"/>
    <property type="match status" value="1"/>
</dbReference>
<organism evidence="2 3">
    <name type="scientific">Frateuria aurantia (strain ATCC 33424 / DSM 6220 / KCTC 2777 / LMG 1558 / NBRC 3245 / NCIMB 13370)</name>
    <name type="common">Acetobacter aurantius</name>
    <dbReference type="NCBI Taxonomy" id="767434"/>
    <lineage>
        <taxon>Bacteria</taxon>
        <taxon>Pseudomonadati</taxon>
        <taxon>Pseudomonadota</taxon>
        <taxon>Gammaproteobacteria</taxon>
        <taxon>Lysobacterales</taxon>
        <taxon>Rhodanobacteraceae</taxon>
        <taxon>Frateuria</taxon>
    </lineage>
</organism>
<dbReference type="Gene3D" id="3.30.2010.10">
    <property type="entry name" value="Metalloproteases ('zincins'), catalytic domain"/>
    <property type="match status" value="1"/>
</dbReference>
<dbReference type="STRING" id="767434.Fraau_3029"/>
<evidence type="ECO:0000313" key="2">
    <source>
        <dbReference type="EMBL" id="AFC87357.1"/>
    </source>
</evidence>
<dbReference type="InterPro" id="IPR053136">
    <property type="entry name" value="UTP_pyrophosphatase-like"/>
</dbReference>
<protein>
    <submittedName>
        <fullName evidence="2">Putative metal-dependent hydrolase</fullName>
    </submittedName>
</protein>
<dbReference type="CDD" id="cd07344">
    <property type="entry name" value="M48_yhfN_like"/>
    <property type="match status" value="1"/>
</dbReference>
<evidence type="ECO:0000259" key="1">
    <source>
        <dbReference type="Pfam" id="PF01863"/>
    </source>
</evidence>
<accession>H8L3I8</accession>
<dbReference type="InterPro" id="IPR002725">
    <property type="entry name" value="YgjP-like_metallopeptidase"/>
</dbReference>
<dbReference type="PANTHER" id="PTHR30399:SF1">
    <property type="entry name" value="UTP PYROPHOSPHATASE"/>
    <property type="match status" value="1"/>
</dbReference>
<name>H8L3I8_FRAAD</name>
<dbReference type="AlphaFoldDB" id="H8L3I8"/>